<feature type="region of interest" description="Disordered" evidence="1">
    <location>
        <begin position="159"/>
        <end position="182"/>
    </location>
</feature>
<evidence type="ECO:0000313" key="2">
    <source>
        <dbReference type="EMBL" id="KAK3360373.1"/>
    </source>
</evidence>
<name>A0AAJ0HSH7_9PEZI</name>
<protein>
    <submittedName>
        <fullName evidence="2">Uncharacterized protein</fullName>
    </submittedName>
</protein>
<accession>A0AAJ0HSH7</accession>
<feature type="compositionally biased region" description="Low complexity" evidence="1">
    <location>
        <begin position="166"/>
        <end position="182"/>
    </location>
</feature>
<reference evidence="2" key="1">
    <citation type="journal article" date="2023" name="Mol. Phylogenet. Evol.">
        <title>Genome-scale phylogeny and comparative genomics of the fungal order Sordariales.</title>
        <authorList>
            <person name="Hensen N."/>
            <person name="Bonometti L."/>
            <person name="Westerberg I."/>
            <person name="Brannstrom I.O."/>
            <person name="Guillou S."/>
            <person name="Cros-Aarteil S."/>
            <person name="Calhoun S."/>
            <person name="Haridas S."/>
            <person name="Kuo A."/>
            <person name="Mondo S."/>
            <person name="Pangilinan J."/>
            <person name="Riley R."/>
            <person name="LaButti K."/>
            <person name="Andreopoulos B."/>
            <person name="Lipzen A."/>
            <person name="Chen C."/>
            <person name="Yan M."/>
            <person name="Daum C."/>
            <person name="Ng V."/>
            <person name="Clum A."/>
            <person name="Steindorff A."/>
            <person name="Ohm R.A."/>
            <person name="Martin F."/>
            <person name="Silar P."/>
            <person name="Natvig D.O."/>
            <person name="Lalanne C."/>
            <person name="Gautier V."/>
            <person name="Ament-Velasquez S.L."/>
            <person name="Kruys A."/>
            <person name="Hutchinson M.I."/>
            <person name="Powell A.J."/>
            <person name="Barry K."/>
            <person name="Miller A.N."/>
            <person name="Grigoriev I.V."/>
            <person name="Debuchy R."/>
            <person name="Gladieux P."/>
            <person name="Hiltunen Thoren M."/>
            <person name="Johannesson H."/>
        </authorList>
    </citation>
    <scope>NUCLEOTIDE SEQUENCE</scope>
    <source>
        <strain evidence="2">CBS 955.72</strain>
    </source>
</reference>
<organism evidence="2 3">
    <name type="scientific">Lasiosphaeria hispida</name>
    <dbReference type="NCBI Taxonomy" id="260671"/>
    <lineage>
        <taxon>Eukaryota</taxon>
        <taxon>Fungi</taxon>
        <taxon>Dikarya</taxon>
        <taxon>Ascomycota</taxon>
        <taxon>Pezizomycotina</taxon>
        <taxon>Sordariomycetes</taxon>
        <taxon>Sordariomycetidae</taxon>
        <taxon>Sordariales</taxon>
        <taxon>Lasiosphaeriaceae</taxon>
        <taxon>Lasiosphaeria</taxon>
    </lineage>
</organism>
<comment type="caution">
    <text evidence="2">The sequence shown here is derived from an EMBL/GenBank/DDBJ whole genome shotgun (WGS) entry which is preliminary data.</text>
</comment>
<dbReference type="Proteomes" id="UP001275084">
    <property type="component" value="Unassembled WGS sequence"/>
</dbReference>
<keyword evidence="3" id="KW-1185">Reference proteome</keyword>
<sequence>MRRRSHVFRCWTIKPKNGRQGILTPHLGDSWMLALQPGALSVYRVGNMRPFRLTNSNMVKFVSDHDKNWVITISSLSRIMERLPADCSYGRLEAVSAIRKELGWVGPEAKESLVTLFNYRRKAHLPLGPNFGREDDIDQVANKLQDALSTSPALQFSRSMVHPTLERPSSSPTTSRRTETSMTISSTWMGQQILHYGGRCRSRPADLIRIGQLPS</sequence>
<evidence type="ECO:0000313" key="3">
    <source>
        <dbReference type="Proteomes" id="UP001275084"/>
    </source>
</evidence>
<dbReference type="AlphaFoldDB" id="A0AAJ0HSH7"/>
<reference evidence="2" key="2">
    <citation type="submission" date="2023-06" db="EMBL/GenBank/DDBJ databases">
        <authorList>
            <consortium name="Lawrence Berkeley National Laboratory"/>
            <person name="Haridas S."/>
            <person name="Hensen N."/>
            <person name="Bonometti L."/>
            <person name="Westerberg I."/>
            <person name="Brannstrom I.O."/>
            <person name="Guillou S."/>
            <person name="Cros-Aarteil S."/>
            <person name="Calhoun S."/>
            <person name="Kuo A."/>
            <person name="Mondo S."/>
            <person name="Pangilinan J."/>
            <person name="Riley R."/>
            <person name="Labutti K."/>
            <person name="Andreopoulos B."/>
            <person name="Lipzen A."/>
            <person name="Chen C."/>
            <person name="Yanf M."/>
            <person name="Daum C."/>
            <person name="Ng V."/>
            <person name="Clum A."/>
            <person name="Steindorff A."/>
            <person name="Ohm R."/>
            <person name="Martin F."/>
            <person name="Silar P."/>
            <person name="Natvig D."/>
            <person name="Lalanne C."/>
            <person name="Gautier V."/>
            <person name="Ament-Velasquez S.L."/>
            <person name="Kruys A."/>
            <person name="Hutchinson M.I."/>
            <person name="Powell A.J."/>
            <person name="Barry K."/>
            <person name="Miller A.N."/>
            <person name="Grigoriev I.V."/>
            <person name="Debuchy R."/>
            <person name="Gladieux P."/>
            <person name="Thoren M.H."/>
            <person name="Johannesson H."/>
        </authorList>
    </citation>
    <scope>NUCLEOTIDE SEQUENCE</scope>
    <source>
        <strain evidence="2">CBS 955.72</strain>
    </source>
</reference>
<gene>
    <name evidence="2" type="ORF">B0T25DRAFT_128912</name>
</gene>
<proteinExistence type="predicted"/>
<evidence type="ECO:0000256" key="1">
    <source>
        <dbReference type="SAM" id="MobiDB-lite"/>
    </source>
</evidence>
<dbReference type="EMBL" id="JAUIQD010000002">
    <property type="protein sequence ID" value="KAK3360373.1"/>
    <property type="molecule type" value="Genomic_DNA"/>
</dbReference>